<keyword evidence="1" id="KW-0808">Transferase</keyword>
<dbReference type="PROSITE" id="PS51257">
    <property type="entry name" value="PROKAR_LIPOPROTEIN"/>
    <property type="match status" value="1"/>
</dbReference>
<accession>A0A819WIX0</accession>
<protein>
    <recommendedName>
        <fullName evidence="2">Alcohol dehydrogenase-like N-terminal domain-containing protein</fullName>
    </recommendedName>
</protein>
<gene>
    <name evidence="3" type="ORF">KXQ929_LOCUS35983</name>
</gene>
<dbReference type="PANTHER" id="PTHR45681">
    <property type="entry name" value="POLYKETIDE SYNTHASE 44-RELATED"/>
    <property type="match status" value="1"/>
</dbReference>
<dbReference type="AlphaFoldDB" id="A0A819WIX0"/>
<dbReference type="GO" id="GO:0016740">
    <property type="term" value="F:transferase activity"/>
    <property type="evidence" value="ECO:0007669"/>
    <property type="project" value="UniProtKB-KW"/>
</dbReference>
<evidence type="ECO:0000256" key="1">
    <source>
        <dbReference type="ARBA" id="ARBA00022679"/>
    </source>
</evidence>
<evidence type="ECO:0000313" key="3">
    <source>
        <dbReference type="EMBL" id="CAF4127371.1"/>
    </source>
</evidence>
<evidence type="ECO:0000259" key="2">
    <source>
        <dbReference type="Pfam" id="PF08240"/>
    </source>
</evidence>
<evidence type="ECO:0000313" key="4">
    <source>
        <dbReference type="Proteomes" id="UP000663868"/>
    </source>
</evidence>
<dbReference type="Gene3D" id="3.90.180.10">
    <property type="entry name" value="Medium-chain alcohol dehydrogenases, catalytic domain"/>
    <property type="match status" value="1"/>
</dbReference>
<dbReference type="InterPro" id="IPR050444">
    <property type="entry name" value="Polyketide_Synthase"/>
</dbReference>
<dbReference type="SUPFAM" id="SSF50129">
    <property type="entry name" value="GroES-like"/>
    <property type="match status" value="1"/>
</dbReference>
<reference evidence="3" key="1">
    <citation type="submission" date="2021-02" db="EMBL/GenBank/DDBJ databases">
        <authorList>
            <person name="Nowell W R."/>
        </authorList>
    </citation>
    <scope>NUCLEOTIDE SEQUENCE</scope>
</reference>
<sequence length="368" mass="42701">MTIKDLDLNQIHHPLLSACCSLASTLREQVIWYSTQLRLIQLIERFPHIFSDDDEIEQILHSICQYLQLQYEQTKDNSFQNYRLRIFRLSDSDCSDVLPILDLFLNLSQQTGLLIDLYYVDSDPIQLANAHQIFNTHINNQTIDLYGTFKQNEELICGTLSRILQTIQKSSPHFHPLVYVLIDHTQFNNDSNLNLIASPFIGLERIVVRLNHTNQNQVQHLIWHYEMLQNNNEQEKSKLEQISIIPIRDTDQKPFRLCVPQSRFLSELTWIEEDREKELLPGMVEVRVHCVGINFRDVLKSRGLYPHTRPFAQSDVNQPKLDRDTEPGSDFVGTIIRVGPTTTNFQVGDHVVGVTDDGTYHSHIMINS</sequence>
<name>A0A819WIX0_9BILA</name>
<dbReference type="InterPro" id="IPR011032">
    <property type="entry name" value="GroES-like_sf"/>
</dbReference>
<dbReference type="Pfam" id="PF08240">
    <property type="entry name" value="ADH_N"/>
    <property type="match status" value="1"/>
</dbReference>
<feature type="domain" description="Alcohol dehydrogenase-like N-terminal" evidence="2">
    <location>
        <begin position="281"/>
        <end position="352"/>
    </location>
</feature>
<proteinExistence type="predicted"/>
<organism evidence="3 4">
    <name type="scientific">Adineta steineri</name>
    <dbReference type="NCBI Taxonomy" id="433720"/>
    <lineage>
        <taxon>Eukaryota</taxon>
        <taxon>Metazoa</taxon>
        <taxon>Spiralia</taxon>
        <taxon>Gnathifera</taxon>
        <taxon>Rotifera</taxon>
        <taxon>Eurotatoria</taxon>
        <taxon>Bdelloidea</taxon>
        <taxon>Adinetida</taxon>
        <taxon>Adinetidae</taxon>
        <taxon>Adineta</taxon>
    </lineage>
</organism>
<comment type="caution">
    <text evidence="3">The sequence shown here is derived from an EMBL/GenBank/DDBJ whole genome shotgun (WGS) entry which is preliminary data.</text>
</comment>
<dbReference type="PANTHER" id="PTHR45681:SF6">
    <property type="entry name" value="POLYKETIDE SYNTHASE 37"/>
    <property type="match status" value="1"/>
</dbReference>
<dbReference type="EMBL" id="CAJOBB010005406">
    <property type="protein sequence ID" value="CAF4127371.1"/>
    <property type="molecule type" value="Genomic_DNA"/>
</dbReference>
<dbReference type="Proteomes" id="UP000663868">
    <property type="component" value="Unassembled WGS sequence"/>
</dbReference>
<dbReference type="InterPro" id="IPR013154">
    <property type="entry name" value="ADH-like_N"/>
</dbReference>